<dbReference type="Proteomes" id="UP000268535">
    <property type="component" value="Unassembled WGS sequence"/>
</dbReference>
<gene>
    <name evidence="7" type="ORF">CAUPRSCDRAFT_2733</name>
</gene>
<evidence type="ECO:0000313" key="8">
    <source>
        <dbReference type="Proteomes" id="UP000268535"/>
    </source>
</evidence>
<reference evidence="8" key="1">
    <citation type="journal article" date="2018" name="Nat. Microbiol.">
        <title>Leveraging single-cell genomics to expand the fungal tree of life.</title>
        <authorList>
            <person name="Ahrendt S.R."/>
            <person name="Quandt C.A."/>
            <person name="Ciobanu D."/>
            <person name="Clum A."/>
            <person name="Salamov A."/>
            <person name="Andreopoulos B."/>
            <person name="Cheng J.F."/>
            <person name="Woyke T."/>
            <person name="Pelin A."/>
            <person name="Henrissat B."/>
            <person name="Reynolds N.K."/>
            <person name="Benny G.L."/>
            <person name="Smith M.E."/>
            <person name="James T.Y."/>
            <person name="Grigoriev I.V."/>
        </authorList>
    </citation>
    <scope>NUCLEOTIDE SEQUENCE [LARGE SCALE GENOMIC DNA]</scope>
    <source>
        <strain evidence="8">ATCC 52028</strain>
    </source>
</reference>
<dbReference type="FunFam" id="3.40.50.300:FF:000692">
    <property type="entry name" value="Guanine nucleotide-binding protein subunit alpha"/>
    <property type="match status" value="1"/>
</dbReference>
<dbReference type="AlphaFoldDB" id="A0A4P9WPI0"/>
<organism evidence="7 8">
    <name type="scientific">Caulochytrium protostelioides</name>
    <dbReference type="NCBI Taxonomy" id="1555241"/>
    <lineage>
        <taxon>Eukaryota</taxon>
        <taxon>Fungi</taxon>
        <taxon>Fungi incertae sedis</taxon>
        <taxon>Chytridiomycota</taxon>
        <taxon>Chytridiomycota incertae sedis</taxon>
        <taxon>Chytridiomycetes</taxon>
        <taxon>Caulochytriales</taxon>
        <taxon>Caulochytriaceae</taxon>
        <taxon>Caulochytrium</taxon>
    </lineage>
</organism>
<evidence type="ECO:0000256" key="1">
    <source>
        <dbReference type="ARBA" id="ARBA00022723"/>
    </source>
</evidence>
<keyword evidence="2 5" id="KW-0547">Nucleotide-binding</keyword>
<evidence type="ECO:0000256" key="6">
    <source>
        <dbReference type="PIRSR" id="PIRSR601019-2"/>
    </source>
</evidence>
<dbReference type="GO" id="GO:0007188">
    <property type="term" value="P:adenylate cyclase-modulating G protein-coupled receptor signaling pathway"/>
    <property type="evidence" value="ECO:0007669"/>
    <property type="project" value="TreeGrafter"/>
</dbReference>
<dbReference type="GO" id="GO:0001664">
    <property type="term" value="F:G protein-coupled receptor binding"/>
    <property type="evidence" value="ECO:0007669"/>
    <property type="project" value="TreeGrafter"/>
</dbReference>
<dbReference type="Gene3D" id="3.40.50.300">
    <property type="entry name" value="P-loop containing nucleotide triphosphate hydrolases"/>
    <property type="match status" value="1"/>
</dbReference>
<sequence>MGGCASVDDQDGKRANDAIESQLKKDRKALRNEVKMLLLGAGESGKSTILKQMKLINDTGYSEEEREAFREIVFSNIVQIMRIILEAMGVMGIALEHPDANGVHRSIVLDLPPQLEADVLP</sequence>
<dbReference type="InterPro" id="IPR001019">
    <property type="entry name" value="Gprotein_alpha_su"/>
</dbReference>
<evidence type="ECO:0000256" key="2">
    <source>
        <dbReference type="ARBA" id="ARBA00022741"/>
    </source>
</evidence>
<dbReference type="PANTHER" id="PTHR10218:SF302">
    <property type="entry name" value="GUANINE NUCLEOTIDE-BINDING PROTEIN ALPHA-5 SUBUNIT"/>
    <property type="match status" value="1"/>
</dbReference>
<evidence type="ECO:0000256" key="5">
    <source>
        <dbReference type="PIRSR" id="PIRSR601019-1"/>
    </source>
</evidence>
<proteinExistence type="predicted"/>
<feature type="non-terminal residue" evidence="7">
    <location>
        <position position="121"/>
    </location>
</feature>
<dbReference type="GO" id="GO:0046872">
    <property type="term" value="F:metal ion binding"/>
    <property type="evidence" value="ECO:0007669"/>
    <property type="project" value="UniProtKB-KW"/>
</dbReference>
<evidence type="ECO:0000256" key="4">
    <source>
        <dbReference type="ARBA" id="ARBA00023224"/>
    </source>
</evidence>
<dbReference type="PANTHER" id="PTHR10218">
    <property type="entry name" value="GTP-BINDING PROTEIN ALPHA SUBUNIT"/>
    <property type="match status" value="1"/>
</dbReference>
<dbReference type="GO" id="GO:0005525">
    <property type="term" value="F:GTP binding"/>
    <property type="evidence" value="ECO:0007669"/>
    <property type="project" value="UniProtKB-KW"/>
</dbReference>
<dbReference type="GO" id="GO:0005834">
    <property type="term" value="C:heterotrimeric G-protein complex"/>
    <property type="evidence" value="ECO:0007669"/>
    <property type="project" value="TreeGrafter"/>
</dbReference>
<dbReference type="InterPro" id="IPR027417">
    <property type="entry name" value="P-loop_NTPase"/>
</dbReference>
<protein>
    <submittedName>
        <fullName evidence="7">G-alpha-domain-containing protein</fullName>
    </submittedName>
</protein>
<dbReference type="EMBL" id="ML013422">
    <property type="protein sequence ID" value="RKO95041.1"/>
    <property type="molecule type" value="Genomic_DNA"/>
</dbReference>
<keyword evidence="6" id="KW-0460">Magnesium</keyword>
<dbReference type="GO" id="GO:0031683">
    <property type="term" value="F:G-protein beta/gamma-subunit complex binding"/>
    <property type="evidence" value="ECO:0007669"/>
    <property type="project" value="InterPro"/>
</dbReference>
<dbReference type="PROSITE" id="PS51882">
    <property type="entry name" value="G_ALPHA"/>
    <property type="match status" value="1"/>
</dbReference>
<dbReference type="SUPFAM" id="SSF52540">
    <property type="entry name" value="P-loop containing nucleoside triphosphate hydrolases"/>
    <property type="match status" value="1"/>
</dbReference>
<accession>A0A4P9WPI0</accession>
<feature type="binding site" evidence="6">
    <location>
        <position position="47"/>
    </location>
    <ligand>
        <name>Mg(2+)</name>
        <dbReference type="ChEBI" id="CHEBI:18420"/>
    </ligand>
</feature>
<feature type="binding site" evidence="5">
    <location>
        <begin position="43"/>
        <end position="48"/>
    </location>
    <ligand>
        <name>GTP</name>
        <dbReference type="ChEBI" id="CHEBI:37565"/>
    </ligand>
</feature>
<dbReference type="GO" id="GO:0005737">
    <property type="term" value="C:cytoplasm"/>
    <property type="evidence" value="ECO:0007669"/>
    <property type="project" value="TreeGrafter"/>
</dbReference>
<keyword evidence="3 5" id="KW-0342">GTP-binding</keyword>
<name>A0A4P9WPI0_9FUNG</name>
<dbReference type="Pfam" id="PF00503">
    <property type="entry name" value="G-alpha"/>
    <property type="match status" value="1"/>
</dbReference>
<evidence type="ECO:0000256" key="3">
    <source>
        <dbReference type="ARBA" id="ARBA00023134"/>
    </source>
</evidence>
<dbReference type="GO" id="GO:0003924">
    <property type="term" value="F:GTPase activity"/>
    <property type="evidence" value="ECO:0007669"/>
    <property type="project" value="InterPro"/>
</dbReference>
<keyword evidence="1 6" id="KW-0479">Metal-binding</keyword>
<dbReference type="SMART" id="SM00275">
    <property type="entry name" value="G_alpha"/>
    <property type="match status" value="1"/>
</dbReference>
<keyword evidence="4" id="KW-0807">Transducer</keyword>
<evidence type="ECO:0000313" key="7">
    <source>
        <dbReference type="EMBL" id="RKO95041.1"/>
    </source>
</evidence>